<reference evidence="3" key="1">
    <citation type="submission" date="2021-01" db="EMBL/GenBank/DDBJ databases">
        <authorList>
            <person name="Corre E."/>
            <person name="Pelletier E."/>
            <person name="Niang G."/>
            <person name="Scheremetjew M."/>
            <person name="Finn R."/>
            <person name="Kale V."/>
            <person name="Holt S."/>
            <person name="Cochrane G."/>
            <person name="Meng A."/>
            <person name="Brown T."/>
            <person name="Cohen L."/>
        </authorList>
    </citation>
    <scope>NUCLEOTIDE SEQUENCE</scope>
    <source>
        <strain evidence="3">SAG 63-3</strain>
    </source>
</reference>
<sequence length="408" mass="45082">MSEAIAARIQEYLGVTREKPCDEMPISEYQKEYWEKAVPHPHSAIRPLVNPIWAKAPFDGNTSYVETYKPWAIAPPRSCRPIQVPGEPQSFQSHTTYRTEFPAKGVPYLRVKPTIHLATTNGPFVSETTNATDFPNWGPISRPPAVVRATSVPRNPGAFDGTATYRSDFPKWPVQRPASTGRQRHASNAFMSSKDGGDKFDDGTVYKTTFTPKDFIPVVVKKPTDDKSFTNPETTQWYDGQPTTEYGTSFHGNAGARPAALFTPGKPRSSTASSMPAGPFDPTTTYGVNYIRPITAPVPIRSIRPVNSSIGNGGSRGPFYDDTTYRSQFFPKETSYKRVKPVFEPSTTTTGPFEDETTHRTAYRPWEGAGPVTRVATSSTKRGSLGASNQPFDGITTYRADFVKMVRA</sequence>
<dbReference type="PANTHER" id="PTHR31516">
    <property type="entry name" value="STABILIZER OF AXONEMAL MICROTUBULES 2"/>
    <property type="match status" value="1"/>
</dbReference>
<comment type="similarity">
    <text evidence="1">Belongs to the FAM154 family.</text>
</comment>
<proteinExistence type="inferred from homology"/>
<evidence type="ECO:0000313" key="3">
    <source>
        <dbReference type="EMBL" id="CAD8792097.1"/>
    </source>
</evidence>
<dbReference type="GO" id="GO:0005856">
    <property type="term" value="C:cytoskeleton"/>
    <property type="evidence" value="ECO:0007669"/>
    <property type="project" value="TreeGrafter"/>
</dbReference>
<dbReference type="GO" id="GO:0008017">
    <property type="term" value="F:microtubule binding"/>
    <property type="evidence" value="ECO:0007669"/>
    <property type="project" value="InterPro"/>
</dbReference>
<evidence type="ECO:0000256" key="2">
    <source>
        <dbReference type="SAM" id="MobiDB-lite"/>
    </source>
</evidence>
<protein>
    <submittedName>
        <fullName evidence="3">Uncharacterized protein</fullName>
    </submittedName>
</protein>
<accession>A0A7S0YSX8</accession>
<dbReference type="PANTHER" id="PTHR31516:SF17">
    <property type="entry name" value="STABILIZER OF AXONEMAL MICROTUBULES 2"/>
    <property type="match status" value="1"/>
</dbReference>
<dbReference type="EMBL" id="HBFM01033082">
    <property type="protein sequence ID" value="CAD8792097.1"/>
    <property type="molecule type" value="Transcribed_RNA"/>
</dbReference>
<organism evidence="3">
    <name type="scientific">Polytomella parva</name>
    <dbReference type="NCBI Taxonomy" id="51329"/>
    <lineage>
        <taxon>Eukaryota</taxon>
        <taxon>Viridiplantae</taxon>
        <taxon>Chlorophyta</taxon>
        <taxon>core chlorophytes</taxon>
        <taxon>Chlorophyceae</taxon>
        <taxon>CS clade</taxon>
        <taxon>Chlamydomonadales</taxon>
        <taxon>Chlamydomonadaceae</taxon>
        <taxon>Polytomella</taxon>
    </lineage>
</organism>
<evidence type="ECO:0000256" key="1">
    <source>
        <dbReference type="ARBA" id="ARBA00008738"/>
    </source>
</evidence>
<dbReference type="InterPro" id="IPR033336">
    <property type="entry name" value="SAXO1/2"/>
</dbReference>
<gene>
    <name evidence="3" type="ORF">PPAR00522_LOCUS21642</name>
</gene>
<name>A0A7S0YSX8_9CHLO</name>
<dbReference type="AlphaFoldDB" id="A0A7S0YSX8"/>
<feature type="region of interest" description="Disordered" evidence="2">
    <location>
        <begin position="168"/>
        <end position="195"/>
    </location>
</feature>